<proteinExistence type="predicted"/>
<keyword evidence="3" id="KW-1185">Reference proteome</keyword>
<organism evidence="2 3">
    <name type="scientific">Thiothrix nivea (strain ATCC 35100 / DSM 5205 / JP2)</name>
    <dbReference type="NCBI Taxonomy" id="870187"/>
    <lineage>
        <taxon>Bacteria</taxon>
        <taxon>Pseudomonadati</taxon>
        <taxon>Pseudomonadota</taxon>
        <taxon>Gammaproteobacteria</taxon>
        <taxon>Thiotrichales</taxon>
        <taxon>Thiotrichaceae</taxon>
        <taxon>Thiothrix</taxon>
    </lineage>
</organism>
<keyword evidence="1" id="KW-0472">Membrane</keyword>
<dbReference type="AlphaFoldDB" id="A0A656HJR8"/>
<dbReference type="EMBL" id="JH651384">
    <property type="protein sequence ID" value="EIJ35265.1"/>
    <property type="molecule type" value="Genomic_DNA"/>
</dbReference>
<protein>
    <submittedName>
        <fullName evidence="2">Uncharacterized protein</fullName>
    </submittedName>
</protein>
<keyword evidence="1" id="KW-1133">Transmembrane helix</keyword>
<accession>A0A656HJR8</accession>
<reference evidence="3" key="1">
    <citation type="journal article" date="2011" name="Stand. Genomic Sci.">
        <title>Genome sequence of the filamentous, gliding Thiothrix nivea neotype strain (JP2(T)).</title>
        <authorList>
            <person name="Lapidus A."/>
            <person name="Nolan M."/>
            <person name="Lucas S."/>
            <person name="Glavina Del Rio T."/>
            <person name="Tice H."/>
            <person name="Cheng J.F."/>
            <person name="Tapia R."/>
            <person name="Han C."/>
            <person name="Goodwin L."/>
            <person name="Pitluck S."/>
            <person name="Liolios K."/>
            <person name="Pagani I."/>
            <person name="Ivanova N."/>
            <person name="Huntemann M."/>
            <person name="Mavromatis K."/>
            <person name="Mikhailova N."/>
            <person name="Pati A."/>
            <person name="Chen A."/>
            <person name="Palaniappan K."/>
            <person name="Land M."/>
            <person name="Brambilla E.M."/>
            <person name="Rohde M."/>
            <person name="Abt B."/>
            <person name="Verbarg S."/>
            <person name="Goker M."/>
            <person name="Bristow J."/>
            <person name="Eisen J.A."/>
            <person name="Markowitz V."/>
            <person name="Hugenholtz P."/>
            <person name="Kyrpides N.C."/>
            <person name="Klenk H.P."/>
            <person name="Woyke T."/>
        </authorList>
    </citation>
    <scope>NUCLEOTIDE SEQUENCE [LARGE SCALE GENOMIC DNA]</scope>
    <source>
        <strain evidence="3">ATCC 35100 / DSM 5205 / JP2</strain>
    </source>
</reference>
<keyword evidence="1" id="KW-0812">Transmembrane</keyword>
<sequence length="69" mass="7659">MQTPTKGLTTMIATFNRLCGSILQSLSDALPVLLIAIFYQMTILEIPVHEIMGMLGWVLFISFGLTMIL</sequence>
<feature type="transmembrane region" description="Helical" evidence="1">
    <location>
        <begin position="21"/>
        <end position="39"/>
    </location>
</feature>
<feature type="transmembrane region" description="Helical" evidence="1">
    <location>
        <begin position="51"/>
        <end position="68"/>
    </location>
</feature>
<evidence type="ECO:0000313" key="3">
    <source>
        <dbReference type="Proteomes" id="UP000005317"/>
    </source>
</evidence>
<name>A0A656HJR8_THINJ</name>
<dbReference type="Proteomes" id="UP000005317">
    <property type="component" value="Unassembled WGS sequence"/>
</dbReference>
<gene>
    <name evidence="2" type="ORF">Thini_2728</name>
</gene>
<evidence type="ECO:0000256" key="1">
    <source>
        <dbReference type="SAM" id="Phobius"/>
    </source>
</evidence>
<evidence type="ECO:0000313" key="2">
    <source>
        <dbReference type="EMBL" id="EIJ35265.1"/>
    </source>
</evidence>